<keyword evidence="2 5" id="KW-0808">Transferase</keyword>
<comment type="function">
    <text evidence="5">Methylates the class 1 translation termination release factors RF1/PrfA and RF2/PrfB on the glutamine residue of the universally conserved GGQ motif.</text>
</comment>
<keyword evidence="3 5" id="KW-0949">S-adenosyl-L-methionine</keyword>
<accession>A0A6M3HUR5</accession>
<comment type="similarity">
    <text evidence="5">Belongs to the protein N5-glutamine methyltransferase family. PrmC subfamily.</text>
</comment>
<keyword evidence="1 5" id="KW-0489">Methyltransferase</keyword>
<dbReference type="InterPro" id="IPR050320">
    <property type="entry name" value="N5-glutamine_MTase"/>
</dbReference>
<feature type="binding site" evidence="5">
    <location>
        <begin position="205"/>
        <end position="208"/>
    </location>
    <ligand>
        <name>substrate</name>
    </ligand>
</feature>
<evidence type="ECO:0000256" key="2">
    <source>
        <dbReference type="ARBA" id="ARBA00022679"/>
    </source>
</evidence>
<dbReference type="InterPro" id="IPR002052">
    <property type="entry name" value="DNA_methylase_N6_adenine_CS"/>
</dbReference>
<dbReference type="PROSITE" id="PS00092">
    <property type="entry name" value="N6_MTASE"/>
    <property type="match status" value="1"/>
</dbReference>
<dbReference type="NCBIfam" id="TIGR00536">
    <property type="entry name" value="hemK_fam"/>
    <property type="match status" value="1"/>
</dbReference>
<feature type="binding site" evidence="5">
    <location>
        <position position="162"/>
    </location>
    <ligand>
        <name>S-adenosyl-L-methionine</name>
        <dbReference type="ChEBI" id="CHEBI:59789"/>
    </ligand>
</feature>
<name>A0A6M3HUR5_9GAMM</name>
<evidence type="ECO:0000256" key="1">
    <source>
        <dbReference type="ARBA" id="ARBA00022603"/>
    </source>
</evidence>
<keyword evidence="9" id="KW-1185">Reference proteome</keyword>
<feature type="domain" description="Release factor glutamine methyltransferase N-terminal" evidence="7">
    <location>
        <begin position="22"/>
        <end position="79"/>
    </location>
</feature>
<dbReference type="PANTHER" id="PTHR18895:SF74">
    <property type="entry name" value="MTRF1L RELEASE FACTOR GLUTAMINE METHYLTRANSFERASE"/>
    <property type="match status" value="1"/>
</dbReference>
<proteinExistence type="inferred from homology"/>
<sequence length="298" mass="33375">MSSNLTISNLIKTNLTKFKFSDTATAKFDIQAIVCEILGVNKTYLYMYPEQTLGDQQTKEIEQNISRLSQGEPLAYILGYKYFWKQKLFVTKDTLIPRADTEVLVEAILSDINKPVIPDTDLESLDYKFRVKLKILDLGTGTGAIALALASELPNSQIIAVDFSKETLEIAQKNAVVNNIANVKFMQSNWYQALGLEKFDIIVSNPPYIDFADSYIDHEVKAYEPKSALFAGDEGLADIKIIVTQAARFLVPKGRIYLEHGFSQAEAVVGLLQENNFSNIQTIKDLNNKDRCTVGQNL</sequence>
<dbReference type="KEGG" id="afri:E3E15_06310"/>
<feature type="binding site" evidence="5">
    <location>
        <position position="190"/>
    </location>
    <ligand>
        <name>S-adenosyl-L-methionine</name>
        <dbReference type="ChEBI" id="CHEBI:59789"/>
    </ligand>
</feature>
<evidence type="ECO:0000256" key="4">
    <source>
        <dbReference type="ARBA" id="ARBA00048391"/>
    </source>
</evidence>
<dbReference type="Gene3D" id="3.40.50.150">
    <property type="entry name" value="Vaccinia Virus protein VP39"/>
    <property type="match status" value="1"/>
</dbReference>
<dbReference type="EMBL" id="CP038017">
    <property type="protein sequence ID" value="QIV94978.1"/>
    <property type="molecule type" value="Genomic_DNA"/>
</dbReference>
<evidence type="ECO:0000259" key="6">
    <source>
        <dbReference type="Pfam" id="PF13847"/>
    </source>
</evidence>
<dbReference type="NCBIfam" id="TIGR03534">
    <property type="entry name" value="RF_mod_PrmC"/>
    <property type="match status" value="1"/>
</dbReference>
<evidence type="ECO:0000259" key="7">
    <source>
        <dbReference type="Pfam" id="PF17827"/>
    </source>
</evidence>
<dbReference type="AlphaFoldDB" id="A0A6M3HUR5"/>
<dbReference type="PANTHER" id="PTHR18895">
    <property type="entry name" value="HEMK METHYLTRANSFERASE"/>
    <property type="match status" value="1"/>
</dbReference>
<dbReference type="Pfam" id="PF13847">
    <property type="entry name" value="Methyltransf_31"/>
    <property type="match status" value="1"/>
</dbReference>
<dbReference type="EC" id="2.1.1.297" evidence="5"/>
<dbReference type="SUPFAM" id="SSF53335">
    <property type="entry name" value="S-adenosyl-L-methionine-dependent methyltransferases"/>
    <property type="match status" value="1"/>
</dbReference>
<feature type="binding site" evidence="5">
    <location>
        <position position="205"/>
    </location>
    <ligand>
        <name>S-adenosyl-L-methionine</name>
        <dbReference type="ChEBI" id="CHEBI:59789"/>
    </ligand>
</feature>
<protein>
    <recommendedName>
        <fullName evidence="5">Release factor glutamine methyltransferase</fullName>
        <shortName evidence="5">RF MTase</shortName>
        <ecNumber evidence="5">2.1.1.297</ecNumber>
    </recommendedName>
    <alternativeName>
        <fullName evidence="5">N5-glutamine methyltransferase PrmC</fullName>
    </alternativeName>
    <alternativeName>
        <fullName evidence="5">Protein-(glutamine-N5) MTase PrmC</fullName>
    </alternativeName>
    <alternativeName>
        <fullName evidence="5">Protein-glutamine N-methyltransferase PrmC</fullName>
    </alternativeName>
</protein>
<evidence type="ECO:0000256" key="3">
    <source>
        <dbReference type="ARBA" id="ARBA00022691"/>
    </source>
</evidence>
<gene>
    <name evidence="5 8" type="primary">prmC</name>
    <name evidence="8" type="ORF">E3E15_06310</name>
</gene>
<dbReference type="CDD" id="cd02440">
    <property type="entry name" value="AdoMet_MTases"/>
    <property type="match status" value="1"/>
</dbReference>
<dbReference type="GO" id="GO:0102559">
    <property type="term" value="F:peptide chain release factor N(5)-glutamine methyltransferase activity"/>
    <property type="evidence" value="ECO:0007669"/>
    <property type="project" value="UniProtKB-EC"/>
</dbReference>
<evidence type="ECO:0000313" key="9">
    <source>
        <dbReference type="Proteomes" id="UP000503320"/>
    </source>
</evidence>
<evidence type="ECO:0000256" key="5">
    <source>
        <dbReference type="HAMAP-Rule" id="MF_02126"/>
    </source>
</evidence>
<dbReference type="RefSeq" id="WP_172107020.1">
    <property type="nucleotide sequence ID" value="NZ_CP038017.1"/>
</dbReference>
<evidence type="ECO:0000313" key="8">
    <source>
        <dbReference type="EMBL" id="QIV94978.1"/>
    </source>
</evidence>
<dbReference type="InterPro" id="IPR029063">
    <property type="entry name" value="SAM-dependent_MTases_sf"/>
</dbReference>
<dbReference type="GO" id="GO:0032259">
    <property type="term" value="P:methylation"/>
    <property type="evidence" value="ECO:0007669"/>
    <property type="project" value="UniProtKB-KW"/>
</dbReference>
<dbReference type="InterPro" id="IPR025714">
    <property type="entry name" value="Methyltranfer_dom"/>
</dbReference>
<dbReference type="Pfam" id="PF17827">
    <property type="entry name" value="PrmC_N"/>
    <property type="match status" value="1"/>
</dbReference>
<dbReference type="InterPro" id="IPR040758">
    <property type="entry name" value="PrmC_N"/>
</dbReference>
<comment type="catalytic activity">
    <reaction evidence="4 5">
        <text>L-glutaminyl-[peptide chain release factor] + S-adenosyl-L-methionine = N(5)-methyl-L-glutaminyl-[peptide chain release factor] + S-adenosyl-L-homocysteine + H(+)</text>
        <dbReference type="Rhea" id="RHEA:42896"/>
        <dbReference type="Rhea" id="RHEA-COMP:10271"/>
        <dbReference type="Rhea" id="RHEA-COMP:10272"/>
        <dbReference type="ChEBI" id="CHEBI:15378"/>
        <dbReference type="ChEBI" id="CHEBI:30011"/>
        <dbReference type="ChEBI" id="CHEBI:57856"/>
        <dbReference type="ChEBI" id="CHEBI:59789"/>
        <dbReference type="ChEBI" id="CHEBI:61891"/>
        <dbReference type="EC" id="2.1.1.297"/>
    </reaction>
</comment>
<feature type="domain" description="Methyltransferase" evidence="6">
    <location>
        <begin position="132"/>
        <end position="277"/>
    </location>
</feature>
<reference evidence="8 9" key="1">
    <citation type="submission" date="2019-03" db="EMBL/GenBank/DDBJ databases">
        <title>Complete Genome Sequence of Allofrancisella frigidaquae Strain SYSU 10HL1970 Isolated from Water-Cooling Systems in China.</title>
        <authorList>
            <person name="Ohrman C."/>
            <person name="Uneklint I."/>
            <person name="Sjodin A."/>
        </authorList>
    </citation>
    <scope>NUCLEOTIDE SEQUENCE [LARGE SCALE GENOMIC DNA]</scope>
    <source>
        <strain evidence="8 9">SYSU 10HL1970</strain>
    </source>
</reference>
<dbReference type="Proteomes" id="UP000503320">
    <property type="component" value="Chromosome"/>
</dbReference>
<dbReference type="HAMAP" id="MF_02126">
    <property type="entry name" value="RF_methyltr_PrmC"/>
    <property type="match status" value="1"/>
</dbReference>
<dbReference type="Gene3D" id="1.10.8.10">
    <property type="entry name" value="DNA helicase RuvA subunit, C-terminal domain"/>
    <property type="match status" value="1"/>
</dbReference>
<feature type="binding site" evidence="5">
    <location>
        <begin position="139"/>
        <end position="143"/>
    </location>
    <ligand>
        <name>S-adenosyl-L-methionine</name>
        <dbReference type="ChEBI" id="CHEBI:59789"/>
    </ligand>
</feature>
<dbReference type="InterPro" id="IPR004556">
    <property type="entry name" value="HemK-like"/>
</dbReference>
<dbReference type="FunFam" id="3.40.50.150:FF:000053">
    <property type="entry name" value="Release factor glutamine methyltransferase"/>
    <property type="match status" value="1"/>
</dbReference>
<organism evidence="8 9">
    <name type="scientific">Allofrancisella frigidaquae</name>
    <dbReference type="NCBI Taxonomy" id="1085644"/>
    <lineage>
        <taxon>Bacteria</taxon>
        <taxon>Pseudomonadati</taxon>
        <taxon>Pseudomonadota</taxon>
        <taxon>Gammaproteobacteria</taxon>
        <taxon>Thiotrichales</taxon>
        <taxon>Francisellaceae</taxon>
        <taxon>Allofrancisella</taxon>
    </lineage>
</organism>
<dbReference type="InterPro" id="IPR019874">
    <property type="entry name" value="RF_methyltr_PrmC"/>
</dbReference>
<dbReference type="GO" id="GO:0003676">
    <property type="term" value="F:nucleic acid binding"/>
    <property type="evidence" value="ECO:0007669"/>
    <property type="project" value="InterPro"/>
</dbReference>